<organism evidence="1 2">
    <name type="scientific">Pristionchus entomophagus</name>
    <dbReference type="NCBI Taxonomy" id="358040"/>
    <lineage>
        <taxon>Eukaryota</taxon>
        <taxon>Metazoa</taxon>
        <taxon>Ecdysozoa</taxon>
        <taxon>Nematoda</taxon>
        <taxon>Chromadorea</taxon>
        <taxon>Rhabditida</taxon>
        <taxon>Rhabditina</taxon>
        <taxon>Diplogasteromorpha</taxon>
        <taxon>Diplogasteroidea</taxon>
        <taxon>Neodiplogasteridae</taxon>
        <taxon>Pristionchus</taxon>
    </lineage>
</organism>
<gene>
    <name evidence="1" type="ORF">PENTCL1PPCAC_16769</name>
</gene>
<evidence type="ECO:0000313" key="2">
    <source>
        <dbReference type="Proteomes" id="UP001432027"/>
    </source>
</evidence>
<comment type="caution">
    <text evidence="1">The sequence shown here is derived from an EMBL/GenBank/DDBJ whole genome shotgun (WGS) entry which is preliminary data.</text>
</comment>
<sequence length="104" mass="11778">LPMYKWESQSKYFGKRGAYHSLGTIASIPHLADKHKVKVLSFSFSEAQNGKSSCDRVAAQVKRKLRDYVARVKNIVSEKDLYEAIAQCGLKGLSVYLVKVKREK</sequence>
<dbReference type="AlphaFoldDB" id="A0AAV5TJV5"/>
<feature type="non-terminal residue" evidence="1">
    <location>
        <position position="104"/>
    </location>
</feature>
<dbReference type="Proteomes" id="UP001432027">
    <property type="component" value="Unassembled WGS sequence"/>
</dbReference>
<proteinExistence type="predicted"/>
<dbReference type="PANTHER" id="PTHR33845">
    <property type="entry name" value="C2H2-TYPE DOMAIN-CONTAINING PROTEIN"/>
    <property type="match status" value="1"/>
</dbReference>
<keyword evidence="2" id="KW-1185">Reference proteome</keyword>
<evidence type="ECO:0008006" key="3">
    <source>
        <dbReference type="Google" id="ProtNLM"/>
    </source>
</evidence>
<evidence type="ECO:0000313" key="1">
    <source>
        <dbReference type="EMBL" id="GMS94594.1"/>
    </source>
</evidence>
<protein>
    <recommendedName>
        <fullName evidence="3">Ribosomal protein</fullName>
    </recommendedName>
</protein>
<accession>A0AAV5TJV5</accession>
<dbReference type="PANTHER" id="PTHR33845:SF1">
    <property type="entry name" value="C2H2-TYPE DOMAIN-CONTAINING PROTEIN"/>
    <property type="match status" value="1"/>
</dbReference>
<reference evidence="1" key="1">
    <citation type="submission" date="2023-10" db="EMBL/GenBank/DDBJ databases">
        <title>Genome assembly of Pristionchus species.</title>
        <authorList>
            <person name="Yoshida K."/>
            <person name="Sommer R.J."/>
        </authorList>
    </citation>
    <scope>NUCLEOTIDE SEQUENCE</scope>
    <source>
        <strain evidence="1">RS0144</strain>
    </source>
</reference>
<name>A0AAV5TJV5_9BILA</name>
<dbReference type="EMBL" id="BTSX01000004">
    <property type="protein sequence ID" value="GMS94594.1"/>
    <property type="molecule type" value="Genomic_DNA"/>
</dbReference>
<feature type="non-terminal residue" evidence="1">
    <location>
        <position position="1"/>
    </location>
</feature>